<dbReference type="GO" id="GO:0005829">
    <property type="term" value="C:cytosol"/>
    <property type="evidence" value="ECO:0007669"/>
    <property type="project" value="TreeGrafter"/>
</dbReference>
<sequence>MTVLPLRVEVIPGENLVEKLRAYLPAPATVTVTCLPQHGPRAAVDLAVGLAAAGYTAVPHLAARSVADRTELGDHVDRCLDAGITDVFVIGGDAPVAAGPYAWSGALMEEVAELSGGALRMGIAVYPEGHPATAKDDLLATLRSKQDLASWCVTQLCFAPDTIRTFPARLRAEGITLPVWAGIPGPVRISRLLRLAGSIGVGQSLGFLKRSAGGSNSGSVVRQLVTSASYDPAPLVEALDGAGYAGLHLYSFNDLAELADSGLVEPVAPGA</sequence>
<dbReference type="GO" id="GO:0035999">
    <property type="term" value="P:tetrahydrofolate interconversion"/>
    <property type="evidence" value="ECO:0007669"/>
    <property type="project" value="UniProtKB-UniPathway"/>
</dbReference>
<comment type="similarity">
    <text evidence="3 8">Belongs to the methylenetetrahydrofolate reductase family.</text>
</comment>
<dbReference type="RefSeq" id="WP_152813509.1">
    <property type="nucleotide sequence ID" value="NZ_VJXX01000001.1"/>
</dbReference>
<evidence type="ECO:0000256" key="3">
    <source>
        <dbReference type="ARBA" id="ARBA00006743"/>
    </source>
</evidence>
<comment type="cofactor">
    <cofactor evidence="1 8">
        <name>FAD</name>
        <dbReference type="ChEBI" id="CHEBI:57692"/>
    </cofactor>
</comment>
<evidence type="ECO:0000256" key="1">
    <source>
        <dbReference type="ARBA" id="ARBA00001974"/>
    </source>
</evidence>
<keyword evidence="6 8" id="KW-0560">Oxidoreductase</keyword>
<dbReference type="Proteomes" id="UP000326464">
    <property type="component" value="Unassembled WGS sequence"/>
</dbReference>
<evidence type="ECO:0000256" key="2">
    <source>
        <dbReference type="ARBA" id="ARBA00004777"/>
    </source>
</evidence>
<name>A0A7X1NPJ7_9MICC</name>
<dbReference type="PANTHER" id="PTHR45754">
    <property type="entry name" value="METHYLENETETRAHYDROFOLATE REDUCTASE"/>
    <property type="match status" value="1"/>
</dbReference>
<evidence type="ECO:0000256" key="8">
    <source>
        <dbReference type="RuleBase" id="RU003862"/>
    </source>
</evidence>
<evidence type="ECO:0000313" key="10">
    <source>
        <dbReference type="Proteomes" id="UP000326464"/>
    </source>
</evidence>
<accession>A0A7X1NPJ7</accession>
<comment type="catalytic activity">
    <reaction evidence="7">
        <text>(6S)-5-methyl-5,6,7,8-tetrahydrofolate + NAD(+) = (6R)-5,10-methylene-5,6,7,8-tetrahydrofolate + NADH + H(+)</text>
        <dbReference type="Rhea" id="RHEA:19821"/>
        <dbReference type="ChEBI" id="CHEBI:15378"/>
        <dbReference type="ChEBI" id="CHEBI:15636"/>
        <dbReference type="ChEBI" id="CHEBI:18608"/>
        <dbReference type="ChEBI" id="CHEBI:57540"/>
        <dbReference type="ChEBI" id="CHEBI:57945"/>
        <dbReference type="EC" id="1.5.1.54"/>
    </reaction>
    <physiologicalReaction direction="right-to-left" evidence="7">
        <dbReference type="Rhea" id="RHEA:19823"/>
    </physiologicalReaction>
</comment>
<comment type="caution">
    <text evidence="9">The sequence shown here is derived from an EMBL/GenBank/DDBJ whole genome shotgun (WGS) entry which is preliminary data.</text>
</comment>
<dbReference type="Pfam" id="PF02219">
    <property type="entry name" value="MTHFR"/>
    <property type="match status" value="1"/>
</dbReference>
<protein>
    <recommendedName>
        <fullName evidence="8">Methylenetetrahydrofolate reductase</fullName>
    </recommendedName>
</protein>
<evidence type="ECO:0000256" key="6">
    <source>
        <dbReference type="ARBA" id="ARBA00023002"/>
    </source>
</evidence>
<reference evidence="10" key="1">
    <citation type="submission" date="2019-07" db="EMBL/GenBank/DDBJ databases">
        <title>Arthrobacter KR32 sp. nov., isolated from mountain cheese made of cows milk.</title>
        <authorList>
            <person name="Flegler A."/>
        </authorList>
    </citation>
    <scope>NUCLEOTIDE SEQUENCE [LARGE SCALE GENOMIC DNA]</scope>
    <source>
        <strain evidence="10">KR32</strain>
    </source>
</reference>
<dbReference type="PANTHER" id="PTHR45754:SF3">
    <property type="entry name" value="METHYLENETETRAHYDROFOLATE REDUCTASE (NADPH)"/>
    <property type="match status" value="1"/>
</dbReference>
<gene>
    <name evidence="9" type="ORF">FNH21_07530</name>
</gene>
<proteinExistence type="inferred from homology"/>
<dbReference type="GO" id="GO:0106312">
    <property type="term" value="F:methylenetetrahydrofolate reductase (NADH) activity"/>
    <property type="evidence" value="ECO:0007669"/>
    <property type="project" value="UniProtKB-EC"/>
</dbReference>
<dbReference type="UniPathway" id="UPA00193"/>
<dbReference type="InterPro" id="IPR003171">
    <property type="entry name" value="Mehydrof_redctse-like"/>
</dbReference>
<organism evidence="9 10">
    <name type="scientific">Arthrobacter bussei</name>
    <dbReference type="NCBI Taxonomy" id="2594179"/>
    <lineage>
        <taxon>Bacteria</taxon>
        <taxon>Bacillati</taxon>
        <taxon>Actinomycetota</taxon>
        <taxon>Actinomycetes</taxon>
        <taxon>Micrococcales</taxon>
        <taxon>Micrococcaceae</taxon>
        <taxon>Arthrobacter</taxon>
    </lineage>
</organism>
<keyword evidence="4 8" id="KW-0285">Flavoprotein</keyword>
<keyword evidence="10" id="KW-1185">Reference proteome</keyword>
<dbReference type="OrthoDB" id="9812555at2"/>
<dbReference type="AlphaFoldDB" id="A0A7X1NPJ7"/>
<keyword evidence="5 8" id="KW-0274">FAD</keyword>
<dbReference type="InterPro" id="IPR029041">
    <property type="entry name" value="FAD-linked_oxidoreductase-like"/>
</dbReference>
<dbReference type="Gene3D" id="3.20.20.220">
    <property type="match status" value="1"/>
</dbReference>
<dbReference type="SUPFAM" id="SSF51730">
    <property type="entry name" value="FAD-linked oxidoreductase"/>
    <property type="match status" value="1"/>
</dbReference>
<dbReference type="GO" id="GO:0071949">
    <property type="term" value="F:FAD binding"/>
    <property type="evidence" value="ECO:0007669"/>
    <property type="project" value="TreeGrafter"/>
</dbReference>
<dbReference type="EMBL" id="VJXX01000001">
    <property type="protein sequence ID" value="MPY10575.1"/>
    <property type="molecule type" value="Genomic_DNA"/>
</dbReference>
<comment type="pathway">
    <text evidence="2 8">One-carbon metabolism; tetrahydrofolate interconversion.</text>
</comment>
<evidence type="ECO:0000256" key="4">
    <source>
        <dbReference type="ARBA" id="ARBA00022630"/>
    </source>
</evidence>
<evidence type="ECO:0000313" key="9">
    <source>
        <dbReference type="EMBL" id="MPY10575.1"/>
    </source>
</evidence>
<evidence type="ECO:0000256" key="5">
    <source>
        <dbReference type="ARBA" id="ARBA00022827"/>
    </source>
</evidence>
<dbReference type="GO" id="GO:0009086">
    <property type="term" value="P:methionine biosynthetic process"/>
    <property type="evidence" value="ECO:0007669"/>
    <property type="project" value="TreeGrafter"/>
</dbReference>
<evidence type="ECO:0000256" key="7">
    <source>
        <dbReference type="ARBA" id="ARBA00048628"/>
    </source>
</evidence>